<dbReference type="InterPro" id="IPR037523">
    <property type="entry name" value="VOC_core"/>
</dbReference>
<dbReference type="CDD" id="cd08358">
    <property type="entry name" value="GLOD4_N"/>
    <property type="match status" value="1"/>
</dbReference>
<dbReference type="PANTHER" id="PTHR46466">
    <property type="entry name" value="GLYOXALASE DOMAIN-CONTAINING PROTEIN 4"/>
    <property type="match status" value="1"/>
</dbReference>
<dbReference type="SUPFAM" id="SSF54593">
    <property type="entry name" value="Glyoxalase/Bleomycin resistance protein/Dihydroxybiphenyl dioxygenase"/>
    <property type="match status" value="2"/>
</dbReference>
<dbReference type="InterPro" id="IPR043194">
    <property type="entry name" value="GLOD4_C"/>
</dbReference>
<evidence type="ECO:0000259" key="3">
    <source>
        <dbReference type="PROSITE" id="PS51819"/>
    </source>
</evidence>
<feature type="domain" description="VOC" evidence="3">
    <location>
        <begin position="173"/>
        <end position="292"/>
    </location>
</feature>
<dbReference type="InterPro" id="IPR059155">
    <property type="entry name" value="GLOD4_dom"/>
</dbReference>
<dbReference type="Pfam" id="PF21207">
    <property type="entry name" value="GLOD4_N"/>
    <property type="match status" value="1"/>
</dbReference>
<evidence type="ECO:0000256" key="2">
    <source>
        <dbReference type="ARBA" id="ARBA00022737"/>
    </source>
</evidence>
<reference evidence="4" key="1">
    <citation type="submission" date="2021-05" db="EMBL/GenBank/DDBJ databases">
        <authorList>
            <person name="Alioto T."/>
            <person name="Alioto T."/>
            <person name="Gomez Garrido J."/>
        </authorList>
    </citation>
    <scope>NUCLEOTIDE SEQUENCE</scope>
</reference>
<dbReference type="Gene3D" id="3.10.180.10">
    <property type="entry name" value="2,3-Dihydroxybiphenyl 1,2-Dioxygenase, domain 1"/>
    <property type="match status" value="2"/>
</dbReference>
<feature type="domain" description="VOC" evidence="3">
    <location>
        <begin position="40"/>
        <end position="165"/>
    </location>
</feature>
<evidence type="ECO:0000256" key="1">
    <source>
        <dbReference type="ARBA" id="ARBA00010363"/>
    </source>
</evidence>
<proteinExistence type="inferred from homology"/>
<dbReference type="CDD" id="cd16357">
    <property type="entry name" value="GLOD4_C"/>
    <property type="match status" value="1"/>
</dbReference>
<comment type="similarity">
    <text evidence="1">Belongs to the glyoxalase I family.</text>
</comment>
<dbReference type="Pfam" id="PF21701">
    <property type="entry name" value="GLOD4_C"/>
    <property type="match status" value="1"/>
</dbReference>
<sequence length="326" mass="36108">MVSSQIRLEVPIEDAVCCCCRVVFTLPTNPTRTTMVNGGRALHFVFKVADRTLTSKFYRDILGMKVLRHEEFKEGCEAACNGPYDNRWSKTMVGFGPEDTHFVVELTYNYNVHEYNLGNDFRGITLKSKQALINAKENGWPVEEGEGGKSVLTAPGGYKYFVIDEDVPAGQDPVQSVSLASSDLATSIKYWNELLGLKLFQQDDKSATVGFAAEQAKLQLEKIDSPIDRATAYGRIAFSVPAAELPAIDTLIKQHNHTILTPLVTLPTPGKADVTVIILADPDGHEICFVGDEAFRELSQVDPEGTELLDRYIKKDQERTAKEKSS</sequence>
<organism evidence="4">
    <name type="scientific">Cacopsylla melanoneura</name>
    <dbReference type="NCBI Taxonomy" id="428564"/>
    <lineage>
        <taxon>Eukaryota</taxon>
        <taxon>Metazoa</taxon>
        <taxon>Ecdysozoa</taxon>
        <taxon>Arthropoda</taxon>
        <taxon>Hexapoda</taxon>
        <taxon>Insecta</taxon>
        <taxon>Pterygota</taxon>
        <taxon>Neoptera</taxon>
        <taxon>Paraneoptera</taxon>
        <taxon>Hemiptera</taxon>
        <taxon>Sternorrhyncha</taxon>
        <taxon>Psylloidea</taxon>
        <taxon>Psyllidae</taxon>
        <taxon>Psyllinae</taxon>
        <taxon>Cacopsylla</taxon>
    </lineage>
</organism>
<dbReference type="InterPro" id="IPR029068">
    <property type="entry name" value="Glyas_Bleomycin-R_OHBP_Dase"/>
</dbReference>
<name>A0A8D9B124_9HEMI</name>
<dbReference type="PANTHER" id="PTHR46466:SF1">
    <property type="entry name" value="GLYOXALASE DOMAIN-CONTAINING PROTEIN 4"/>
    <property type="match status" value="1"/>
</dbReference>
<accession>A0A8D9B124</accession>
<evidence type="ECO:0000313" key="4">
    <source>
        <dbReference type="EMBL" id="CAG6774565.1"/>
    </source>
</evidence>
<keyword evidence="2" id="KW-0677">Repeat</keyword>
<dbReference type="InterPro" id="IPR043193">
    <property type="entry name" value="GLOD4"/>
</dbReference>
<protein>
    <submittedName>
        <fullName evidence="4">Glyoxalase domain-containing protein 4</fullName>
    </submittedName>
</protein>
<dbReference type="PROSITE" id="PS51819">
    <property type="entry name" value="VOC"/>
    <property type="match status" value="2"/>
</dbReference>
<dbReference type="EMBL" id="HBUF01595218">
    <property type="protein sequence ID" value="CAG6774565.1"/>
    <property type="molecule type" value="Transcribed_RNA"/>
</dbReference>
<dbReference type="AlphaFoldDB" id="A0A8D9B124"/>